<dbReference type="GO" id="GO:0015074">
    <property type="term" value="P:DNA integration"/>
    <property type="evidence" value="ECO:0007669"/>
    <property type="project" value="InterPro"/>
</dbReference>
<name>A0A8C1UPJ7_CYPCA</name>
<dbReference type="Pfam" id="PF13358">
    <property type="entry name" value="DDE_3"/>
    <property type="match status" value="1"/>
</dbReference>
<sequence>MGRLVRDDRKATVTQITSRDNPSMQNTISERTTCRALKQKGYSSRRPHRVPLLSAKNRKRRLQFAQAHQNWTMEDWKNVAWSDESRFLLQNSDGRVRICHKEHESMDPTCLVSTVYAGGGGVMVWGIFSWHTLGPLVPIEHRLNATAYLSIVSDHVHPFMTTVYPSSDGYFQQYNAPCHKAQIISDWFLEHDNEFTLLKWPPQSPDLNPIEHLWDVVEREIRIMDVQLANRQQLHDAIISIWTKISEECFQHLVESMPRRIKAVLKAKGVQPGTS</sequence>
<dbReference type="InterPro" id="IPR002492">
    <property type="entry name" value="Transposase_Tc1-like"/>
</dbReference>
<dbReference type="Pfam" id="PF01498">
    <property type="entry name" value="HTH_Tnp_Tc3_2"/>
    <property type="match status" value="1"/>
</dbReference>
<evidence type="ECO:0000313" key="3">
    <source>
        <dbReference type="Ensembl" id="ENSCCRP00015039459.1"/>
    </source>
</evidence>
<dbReference type="PANTHER" id="PTHR23022">
    <property type="entry name" value="TRANSPOSABLE ELEMENT-RELATED"/>
    <property type="match status" value="1"/>
</dbReference>
<dbReference type="AlphaFoldDB" id="A0A8C1UPJ7"/>
<dbReference type="GO" id="GO:0006313">
    <property type="term" value="P:DNA transposition"/>
    <property type="evidence" value="ECO:0007669"/>
    <property type="project" value="InterPro"/>
</dbReference>
<dbReference type="PANTHER" id="PTHR23022:SF134">
    <property type="entry name" value="TRANSPOSABLE ELEMENT TC1 TRANSPOSASE"/>
    <property type="match status" value="1"/>
</dbReference>
<evidence type="ECO:0000259" key="2">
    <source>
        <dbReference type="Pfam" id="PF13358"/>
    </source>
</evidence>
<organism evidence="3 4">
    <name type="scientific">Cyprinus carpio</name>
    <name type="common">Common carp</name>
    <dbReference type="NCBI Taxonomy" id="7962"/>
    <lineage>
        <taxon>Eukaryota</taxon>
        <taxon>Metazoa</taxon>
        <taxon>Chordata</taxon>
        <taxon>Craniata</taxon>
        <taxon>Vertebrata</taxon>
        <taxon>Euteleostomi</taxon>
        <taxon>Actinopterygii</taxon>
        <taxon>Neopterygii</taxon>
        <taxon>Teleostei</taxon>
        <taxon>Ostariophysi</taxon>
        <taxon>Cypriniformes</taxon>
        <taxon>Cyprinidae</taxon>
        <taxon>Cyprininae</taxon>
        <taxon>Cyprinus</taxon>
    </lineage>
</organism>
<protein>
    <recommendedName>
        <fullName evidence="5">Transposable element Tcb1 transposase</fullName>
    </recommendedName>
</protein>
<evidence type="ECO:0008006" key="5">
    <source>
        <dbReference type="Google" id="ProtNLM"/>
    </source>
</evidence>
<feature type="domain" description="Transposase Tc1-like" evidence="1">
    <location>
        <begin position="3"/>
        <end position="70"/>
    </location>
</feature>
<dbReference type="InterPro" id="IPR052338">
    <property type="entry name" value="Transposase_5"/>
</dbReference>
<evidence type="ECO:0000313" key="4">
    <source>
        <dbReference type="Proteomes" id="UP000694700"/>
    </source>
</evidence>
<reference evidence="3" key="1">
    <citation type="submission" date="2025-08" db="UniProtKB">
        <authorList>
            <consortium name="Ensembl"/>
        </authorList>
    </citation>
    <scope>IDENTIFICATION</scope>
</reference>
<accession>A0A8C1UPJ7</accession>
<dbReference type="GO" id="GO:0003677">
    <property type="term" value="F:DNA binding"/>
    <property type="evidence" value="ECO:0007669"/>
    <property type="project" value="InterPro"/>
</dbReference>
<dbReference type="InterPro" id="IPR038717">
    <property type="entry name" value="Tc1-like_DDE_dom"/>
</dbReference>
<evidence type="ECO:0000259" key="1">
    <source>
        <dbReference type="Pfam" id="PF01498"/>
    </source>
</evidence>
<dbReference type="Gene3D" id="3.30.420.10">
    <property type="entry name" value="Ribonuclease H-like superfamily/Ribonuclease H"/>
    <property type="match status" value="1"/>
</dbReference>
<dbReference type="Proteomes" id="UP000694700">
    <property type="component" value="Unplaced"/>
</dbReference>
<dbReference type="InterPro" id="IPR036397">
    <property type="entry name" value="RNaseH_sf"/>
</dbReference>
<feature type="domain" description="Tc1-like transposase DDE" evidence="2">
    <location>
        <begin position="175"/>
        <end position="223"/>
    </location>
</feature>
<proteinExistence type="predicted"/>
<dbReference type="Ensembl" id="ENSCCRT00015040807.1">
    <property type="protein sequence ID" value="ENSCCRP00015039459.1"/>
    <property type="gene ID" value="ENSCCRG00015016400.1"/>
</dbReference>